<dbReference type="PROSITE" id="PS00237">
    <property type="entry name" value="G_PROTEIN_RECEP_F1_1"/>
    <property type="match status" value="1"/>
</dbReference>
<accession>A0A9D4P1V8</accession>
<evidence type="ECO:0000256" key="2">
    <source>
        <dbReference type="ARBA" id="ARBA00010663"/>
    </source>
</evidence>
<dbReference type="GO" id="GO:0004983">
    <property type="term" value="F:neuropeptide Y receptor activity"/>
    <property type="evidence" value="ECO:0007669"/>
    <property type="project" value="InterPro"/>
</dbReference>
<dbReference type="InterPro" id="IPR015915">
    <property type="entry name" value="Kelch-typ_b-propeller"/>
</dbReference>
<comment type="caution">
    <text evidence="13">The sequence shown here is derived from an EMBL/GenBank/DDBJ whole genome shotgun (WGS) entry which is preliminary data.</text>
</comment>
<evidence type="ECO:0000313" key="13">
    <source>
        <dbReference type="EMBL" id="KAH7643226.1"/>
    </source>
</evidence>
<gene>
    <name evidence="13" type="ORF">HUG17_9917</name>
</gene>
<keyword evidence="9 10" id="KW-0807">Transducer</keyword>
<feature type="transmembrane region" description="Helical" evidence="11">
    <location>
        <begin position="527"/>
        <end position="547"/>
    </location>
</feature>
<dbReference type="PRINTS" id="PR01012">
    <property type="entry name" value="NRPEPTIDEYR"/>
</dbReference>
<keyword evidence="5 11" id="KW-1133">Transmembrane helix</keyword>
<dbReference type="Pfam" id="PF00001">
    <property type="entry name" value="7tm_1"/>
    <property type="match status" value="1"/>
</dbReference>
<proteinExistence type="inferred from homology"/>
<reference evidence="13" key="2">
    <citation type="journal article" date="2021" name="World Allergy Organ. J.">
        <title>Chromosome-level assembly of Dermatophagoides farinae genome and transcriptome reveals two novel allergens Der f 37 and Der f 39.</title>
        <authorList>
            <person name="Chen J."/>
            <person name="Cai Z."/>
            <person name="Fan D."/>
            <person name="Hu J."/>
            <person name="Hou Y."/>
            <person name="He Y."/>
            <person name="Zhang Z."/>
            <person name="Zhao Z."/>
            <person name="Gao P."/>
            <person name="Hu W."/>
            <person name="Sun J."/>
            <person name="Li J."/>
            <person name="Ji K."/>
        </authorList>
    </citation>
    <scope>NUCLEOTIDE SEQUENCE</scope>
    <source>
        <strain evidence="13">JKM2019</strain>
    </source>
</reference>
<keyword evidence="8 10" id="KW-0675">Receptor</keyword>
<comment type="similarity">
    <text evidence="2 10">Belongs to the G-protein coupled receptor 1 family.</text>
</comment>
<keyword evidence="6 10" id="KW-0297">G-protein coupled receptor</keyword>
<evidence type="ECO:0000256" key="6">
    <source>
        <dbReference type="ARBA" id="ARBA00023040"/>
    </source>
</evidence>
<feature type="transmembrane region" description="Helical" evidence="11">
    <location>
        <begin position="413"/>
        <end position="435"/>
    </location>
</feature>
<feature type="transmembrane region" description="Helical" evidence="11">
    <location>
        <begin position="641"/>
        <end position="662"/>
    </location>
</feature>
<dbReference type="PROSITE" id="PS50262">
    <property type="entry name" value="G_PROTEIN_RECEP_F1_2"/>
    <property type="match status" value="1"/>
</dbReference>
<dbReference type="InterPro" id="IPR000611">
    <property type="entry name" value="NPY_rcpt"/>
</dbReference>
<dbReference type="InterPro" id="IPR000276">
    <property type="entry name" value="GPCR_Rhodpsn"/>
</dbReference>
<evidence type="ECO:0000256" key="7">
    <source>
        <dbReference type="ARBA" id="ARBA00023136"/>
    </source>
</evidence>
<feature type="domain" description="G-protein coupled receptors family 1 profile" evidence="12">
    <location>
        <begin position="426"/>
        <end position="693"/>
    </location>
</feature>
<feature type="transmembrane region" description="Helical" evidence="11">
    <location>
        <begin position="447"/>
        <end position="465"/>
    </location>
</feature>
<dbReference type="Gene3D" id="1.20.1070.10">
    <property type="entry name" value="Rhodopsin 7-helix transmembrane proteins"/>
    <property type="match status" value="1"/>
</dbReference>
<dbReference type="SMART" id="SM00612">
    <property type="entry name" value="Kelch"/>
    <property type="match status" value="5"/>
</dbReference>
<dbReference type="Gene3D" id="2.120.10.80">
    <property type="entry name" value="Kelch-type beta propeller"/>
    <property type="match status" value="2"/>
</dbReference>
<dbReference type="InterPro" id="IPR011043">
    <property type="entry name" value="Gal_Oxase/kelch_b-propeller"/>
</dbReference>
<dbReference type="Proteomes" id="UP000828236">
    <property type="component" value="Unassembled WGS sequence"/>
</dbReference>
<evidence type="ECO:0000256" key="5">
    <source>
        <dbReference type="ARBA" id="ARBA00022989"/>
    </source>
</evidence>
<feature type="transmembrane region" description="Helical" evidence="11">
    <location>
        <begin position="582"/>
        <end position="608"/>
    </location>
</feature>
<evidence type="ECO:0000256" key="9">
    <source>
        <dbReference type="ARBA" id="ARBA00023224"/>
    </source>
</evidence>
<evidence type="ECO:0000256" key="1">
    <source>
        <dbReference type="ARBA" id="ARBA00004141"/>
    </source>
</evidence>
<dbReference type="GO" id="GO:0042923">
    <property type="term" value="F:neuropeptide binding"/>
    <property type="evidence" value="ECO:0007669"/>
    <property type="project" value="TreeGrafter"/>
</dbReference>
<dbReference type="GO" id="GO:0043005">
    <property type="term" value="C:neuron projection"/>
    <property type="evidence" value="ECO:0007669"/>
    <property type="project" value="TreeGrafter"/>
</dbReference>
<keyword evidence="3" id="KW-0880">Kelch repeat</keyword>
<dbReference type="Pfam" id="PF24681">
    <property type="entry name" value="Kelch_KLHDC2_KLHL20_DRC7"/>
    <property type="match status" value="1"/>
</dbReference>
<evidence type="ECO:0000256" key="3">
    <source>
        <dbReference type="ARBA" id="ARBA00022441"/>
    </source>
</evidence>
<evidence type="ECO:0000256" key="4">
    <source>
        <dbReference type="ARBA" id="ARBA00022692"/>
    </source>
</evidence>
<dbReference type="PANTHER" id="PTHR24235">
    <property type="entry name" value="NEUROPEPTIDE Y RECEPTOR"/>
    <property type="match status" value="1"/>
</dbReference>
<name>A0A9D4P1V8_DERFA</name>
<evidence type="ECO:0000256" key="8">
    <source>
        <dbReference type="ARBA" id="ARBA00023170"/>
    </source>
</evidence>
<protein>
    <submittedName>
        <fullName evidence="13">Kelch-like protein</fullName>
    </submittedName>
</protein>
<dbReference type="EMBL" id="SDOV01000003">
    <property type="protein sequence ID" value="KAH7643226.1"/>
    <property type="molecule type" value="Genomic_DNA"/>
</dbReference>
<dbReference type="InterPro" id="IPR017452">
    <property type="entry name" value="GPCR_Rhodpsn_7TM"/>
</dbReference>
<dbReference type="SUPFAM" id="SSF81321">
    <property type="entry name" value="Family A G protein-coupled receptor-like"/>
    <property type="match status" value="1"/>
</dbReference>
<dbReference type="SUPFAM" id="SSF50965">
    <property type="entry name" value="Galactose oxidase, central domain"/>
    <property type="match status" value="1"/>
</dbReference>
<dbReference type="PANTHER" id="PTHR24235:SF29">
    <property type="entry name" value="GH23382P"/>
    <property type="match status" value="1"/>
</dbReference>
<dbReference type="GO" id="GO:0005886">
    <property type="term" value="C:plasma membrane"/>
    <property type="evidence" value="ECO:0007669"/>
    <property type="project" value="TreeGrafter"/>
</dbReference>
<feature type="transmembrane region" description="Helical" evidence="11">
    <location>
        <begin position="485"/>
        <end position="506"/>
    </location>
</feature>
<dbReference type="Pfam" id="PF01344">
    <property type="entry name" value="Kelch_1"/>
    <property type="match status" value="1"/>
</dbReference>
<evidence type="ECO:0000256" key="10">
    <source>
        <dbReference type="RuleBase" id="RU000688"/>
    </source>
</evidence>
<comment type="subcellular location">
    <subcellularLocation>
        <location evidence="1">Membrane</location>
        <topology evidence="1">Multi-pass membrane protein</topology>
    </subcellularLocation>
</comment>
<organism evidence="13">
    <name type="scientific">Dermatophagoides farinae</name>
    <name type="common">American house dust mite</name>
    <dbReference type="NCBI Taxonomy" id="6954"/>
    <lineage>
        <taxon>Eukaryota</taxon>
        <taxon>Metazoa</taxon>
        <taxon>Ecdysozoa</taxon>
        <taxon>Arthropoda</taxon>
        <taxon>Chelicerata</taxon>
        <taxon>Arachnida</taxon>
        <taxon>Acari</taxon>
        <taxon>Acariformes</taxon>
        <taxon>Sarcoptiformes</taxon>
        <taxon>Astigmata</taxon>
        <taxon>Psoroptidia</taxon>
        <taxon>Analgoidea</taxon>
        <taxon>Pyroglyphidae</taxon>
        <taxon>Dermatophagoidinae</taxon>
        <taxon>Dermatophagoides</taxon>
    </lineage>
</organism>
<evidence type="ECO:0000259" key="12">
    <source>
        <dbReference type="PROSITE" id="PS50262"/>
    </source>
</evidence>
<reference evidence="13" key="1">
    <citation type="submission" date="2020-06" db="EMBL/GenBank/DDBJ databases">
        <authorList>
            <person name="Ji K."/>
            <person name="Li J."/>
        </authorList>
    </citation>
    <scope>NUCLEOTIDE SEQUENCE</scope>
    <source>
        <strain evidence="13">JKM2019</strain>
        <tissue evidence="13">Whole body</tissue>
    </source>
</reference>
<dbReference type="AlphaFoldDB" id="A0A9D4P1V8"/>
<sequence length="693" mass="80524">MKLIPDLLSFDYNHCNGQLWKQFQHKKPKIDLKTFRPRIPYQLLFLYGGYEDGYPSSTIKTFDIRSRQWFQFRPLDDDYPRVYHKLVNLGNKIYIIGGSDGIHCLNMVICLNLNDGIKTILAPMLETRSFHCAVCYRNRYIIVCGGHNGNERLRSVEIYDCKLNHWHYLPSMQSIRSDASAVIYNDCIYVAGGIDLFPLNSMEYYSFVTNQWTIISFMHIQRRSFSLISYNGSLYAIGGCTEIYEYNCLKSVERYNPITNTWYFAPPLPQHRMSASVVVLEDRIFVIGGYDGFTTYRTVFVYNSNQPMYWQQLQYELPIHLSGSDACIIEDMTTTTTTTTTTMMMMVNIMDYSYYGQCSSSSSSENNGHIDDGIQNFENNNSTLNELYANEIIRLAMEFNRQRPLSIRDCSVIIMYGLIVLVSLFGNLLVCKVILFKQAMRRRITHIFIANLTISDLLMTIFTIPMNTARQILDDWPFGEFCCKLVPFVQAISVYVSALSMTMIAIDRYQALVRPLQPRLIQRLPRWIWITSIWLFASLISIPFAIFNHVVNVLTIHPYIPFGNNEKLFRCKALYPGNDPEYYQRLITCLAFVTQFCIPMIIVAYCYITIGMKISKRSCIGETIDGGQQTYLKQKRKTIKMLIFVVATFAICWLPYNLLFIVEDFFHINFSLTIHYLIHWLAMSSICYNPLCE</sequence>
<dbReference type="PRINTS" id="PR00237">
    <property type="entry name" value="GPCRRHODOPSN"/>
</dbReference>
<keyword evidence="7 11" id="KW-0472">Membrane</keyword>
<keyword evidence="4 10" id="KW-0812">Transmembrane</keyword>
<evidence type="ECO:0000256" key="11">
    <source>
        <dbReference type="SAM" id="Phobius"/>
    </source>
</evidence>
<dbReference type="InterPro" id="IPR006652">
    <property type="entry name" value="Kelch_1"/>
</dbReference>